<name>A0ABP7T464_9BURK</name>
<evidence type="ECO:0000313" key="2">
    <source>
        <dbReference type="Proteomes" id="UP001501353"/>
    </source>
</evidence>
<protein>
    <submittedName>
        <fullName evidence="1">Uncharacterized protein</fullName>
    </submittedName>
</protein>
<organism evidence="1 2">
    <name type="scientific">Actimicrobium antarcticum</name>
    <dbReference type="NCBI Taxonomy" id="1051899"/>
    <lineage>
        <taxon>Bacteria</taxon>
        <taxon>Pseudomonadati</taxon>
        <taxon>Pseudomonadota</taxon>
        <taxon>Betaproteobacteria</taxon>
        <taxon>Burkholderiales</taxon>
        <taxon>Oxalobacteraceae</taxon>
        <taxon>Actimicrobium</taxon>
    </lineage>
</organism>
<evidence type="ECO:0000313" key="1">
    <source>
        <dbReference type="EMBL" id="GAA4020697.1"/>
    </source>
</evidence>
<sequence>MRGIACIESDGMLQSLSAAWTFLEIIVCRVGKNVTGVDIGALFGTQQSRSDESSGTKLPRKFLVNVVFVRQIFKFHA</sequence>
<dbReference type="EMBL" id="BAAAZE010000008">
    <property type="protein sequence ID" value="GAA4020697.1"/>
    <property type="molecule type" value="Genomic_DNA"/>
</dbReference>
<comment type="caution">
    <text evidence="1">The sequence shown here is derived from an EMBL/GenBank/DDBJ whole genome shotgun (WGS) entry which is preliminary data.</text>
</comment>
<accession>A0ABP7T464</accession>
<reference evidence="2" key="1">
    <citation type="journal article" date="2019" name="Int. J. Syst. Evol. Microbiol.">
        <title>The Global Catalogue of Microorganisms (GCM) 10K type strain sequencing project: providing services to taxonomists for standard genome sequencing and annotation.</title>
        <authorList>
            <consortium name="The Broad Institute Genomics Platform"/>
            <consortium name="The Broad Institute Genome Sequencing Center for Infectious Disease"/>
            <person name="Wu L."/>
            <person name="Ma J."/>
        </authorList>
    </citation>
    <scope>NUCLEOTIDE SEQUENCE [LARGE SCALE GENOMIC DNA]</scope>
    <source>
        <strain evidence="2">JCM 16673</strain>
    </source>
</reference>
<dbReference type="Proteomes" id="UP001501353">
    <property type="component" value="Unassembled WGS sequence"/>
</dbReference>
<gene>
    <name evidence="1" type="ORF">GCM10022212_16660</name>
</gene>
<proteinExistence type="predicted"/>
<keyword evidence="2" id="KW-1185">Reference proteome</keyword>